<comment type="subcellular location">
    <subcellularLocation>
        <location evidence="4">Cytoplasm</location>
    </subcellularLocation>
    <subcellularLocation>
        <location evidence="3">Endoplasmic reticulum membrane</location>
        <topology evidence="3">Peripheral membrane protein</topology>
    </subcellularLocation>
    <subcellularLocation>
        <location evidence="2">Golgi apparatus membrane</location>
        <topology evidence="2">Peripheral membrane protein</topology>
    </subcellularLocation>
</comment>
<dbReference type="Proteomes" id="UP000292447">
    <property type="component" value="Chromosome VI"/>
</dbReference>
<dbReference type="PANTHER" id="PTHR11959:SF1">
    <property type="entry name" value="4-HYDROXYPHENYLPYRUVATE DIOXYGENASE"/>
    <property type="match status" value="1"/>
</dbReference>
<keyword evidence="20" id="KW-0585">Phenylalanine catabolism</keyword>
<keyword evidence="13" id="KW-0256">Endoplasmic reticulum</keyword>
<dbReference type="STRING" id="2163413.A0A4P6XX52"/>
<keyword evidence="19" id="KW-0472">Membrane</keyword>
<evidence type="ECO:0000256" key="5">
    <source>
        <dbReference type="ARBA" id="ARBA00005162"/>
    </source>
</evidence>
<evidence type="ECO:0000256" key="17">
    <source>
        <dbReference type="ARBA" id="ARBA00023004"/>
    </source>
</evidence>
<dbReference type="Gene3D" id="3.10.180.10">
    <property type="entry name" value="2,3-Dihydroxybiphenyl 1,2-Dioxygenase, domain 1"/>
    <property type="match status" value="2"/>
</dbReference>
<evidence type="ECO:0000256" key="2">
    <source>
        <dbReference type="ARBA" id="ARBA00004395"/>
    </source>
</evidence>
<evidence type="ECO:0000256" key="20">
    <source>
        <dbReference type="ARBA" id="ARBA00023232"/>
    </source>
</evidence>
<feature type="domain" description="VOC" evidence="24">
    <location>
        <begin position="253"/>
        <end position="401"/>
    </location>
</feature>
<dbReference type="GO" id="GO:0000139">
    <property type="term" value="C:Golgi membrane"/>
    <property type="evidence" value="ECO:0007669"/>
    <property type="project" value="UniProtKB-SubCell"/>
</dbReference>
<protein>
    <recommendedName>
        <fullName evidence="9">4-hydroxyphenylpyruvate dioxygenase</fullName>
        <ecNumber evidence="8">1.13.11.27</ecNumber>
    </recommendedName>
    <alternativeName>
        <fullName evidence="21">4-hydroxyphenylpyruvic acid oxidase</fullName>
    </alternativeName>
</protein>
<evidence type="ECO:0000256" key="10">
    <source>
        <dbReference type="ARBA" id="ARBA00022490"/>
    </source>
</evidence>
<accession>A0A4P6XX52</accession>
<dbReference type="InterPro" id="IPR005956">
    <property type="entry name" value="4OHPhenylPyrv_dOase"/>
</dbReference>
<dbReference type="PROSITE" id="PS51819">
    <property type="entry name" value="VOC"/>
    <property type="match status" value="1"/>
</dbReference>
<comment type="catalytic activity">
    <reaction evidence="23">
        <text>3-(4-hydroxyphenyl)pyruvate + O2 = homogentisate + CO2</text>
        <dbReference type="Rhea" id="RHEA:16189"/>
        <dbReference type="ChEBI" id="CHEBI:15379"/>
        <dbReference type="ChEBI" id="CHEBI:16169"/>
        <dbReference type="ChEBI" id="CHEBI:16526"/>
        <dbReference type="ChEBI" id="CHEBI:36242"/>
        <dbReference type="EC" id="1.13.11.27"/>
    </reaction>
    <physiologicalReaction direction="left-to-right" evidence="23">
        <dbReference type="Rhea" id="RHEA:16190"/>
    </physiologicalReaction>
</comment>
<dbReference type="EMBL" id="CP034461">
    <property type="protein sequence ID" value="QBM90731.1"/>
    <property type="molecule type" value="Genomic_DNA"/>
</dbReference>
<organism evidence="25 26">
    <name type="scientific">Metschnikowia aff. pulcherrima</name>
    <dbReference type="NCBI Taxonomy" id="2163413"/>
    <lineage>
        <taxon>Eukaryota</taxon>
        <taxon>Fungi</taxon>
        <taxon>Dikarya</taxon>
        <taxon>Ascomycota</taxon>
        <taxon>Saccharomycotina</taxon>
        <taxon>Pichiomycetes</taxon>
        <taxon>Metschnikowiaceae</taxon>
        <taxon>Metschnikowia</taxon>
    </lineage>
</organism>
<evidence type="ECO:0000313" key="25">
    <source>
        <dbReference type="EMBL" id="QBM90731.1"/>
    </source>
</evidence>
<dbReference type="CDD" id="cd08342">
    <property type="entry name" value="HPPD_N_like"/>
    <property type="match status" value="1"/>
</dbReference>
<evidence type="ECO:0000256" key="7">
    <source>
        <dbReference type="ARBA" id="ARBA00011738"/>
    </source>
</evidence>
<keyword evidence="11" id="KW-0479">Metal-binding</keyword>
<evidence type="ECO:0000256" key="8">
    <source>
        <dbReference type="ARBA" id="ARBA00013222"/>
    </source>
</evidence>
<dbReference type="InterPro" id="IPR041736">
    <property type="entry name" value="4OHPhenylPyrv_dOase_N"/>
</dbReference>
<dbReference type="FunFam" id="3.10.180.10:FF:000022">
    <property type="entry name" value="4-hydroxyphenylpyruvate dioxygenase"/>
    <property type="match status" value="1"/>
</dbReference>
<evidence type="ECO:0000256" key="11">
    <source>
        <dbReference type="ARBA" id="ARBA00022723"/>
    </source>
</evidence>
<gene>
    <name evidence="25" type="primary">MPUL0F03180</name>
    <name evidence="25" type="ORF">METSCH_F03180</name>
</gene>
<evidence type="ECO:0000256" key="9">
    <source>
        <dbReference type="ARBA" id="ARBA00018452"/>
    </source>
</evidence>
<dbReference type="GO" id="GO:0005789">
    <property type="term" value="C:endoplasmic reticulum membrane"/>
    <property type="evidence" value="ECO:0007669"/>
    <property type="project" value="UniProtKB-SubCell"/>
</dbReference>
<reference evidence="26" key="1">
    <citation type="submission" date="2019-03" db="EMBL/GenBank/DDBJ databases">
        <title>Snf2 controls pulcherriminic acid biosynthesis and connects pigmentation and antifungal activity of the yeast Metschnikowia pulcherrima.</title>
        <authorList>
            <person name="Gore-Lloyd D."/>
            <person name="Sumann I."/>
            <person name="Brachmann A.O."/>
            <person name="Schneeberger K."/>
            <person name="Ortiz-Merino R.A."/>
            <person name="Moreno-Beltran M."/>
            <person name="Schlaefli M."/>
            <person name="Kirner P."/>
            <person name="Santos Kron A."/>
            <person name="Wolfe K.H."/>
            <person name="Piel J."/>
            <person name="Ahrens C.H."/>
            <person name="Henk D."/>
            <person name="Freimoser F.M."/>
        </authorList>
    </citation>
    <scope>NUCLEOTIDE SEQUENCE [LARGE SCALE GENOMIC DNA]</scope>
    <source>
        <strain evidence="26">APC 1.2</strain>
    </source>
</reference>
<evidence type="ECO:0000256" key="4">
    <source>
        <dbReference type="ARBA" id="ARBA00004496"/>
    </source>
</evidence>
<dbReference type="Pfam" id="PF00903">
    <property type="entry name" value="Glyoxalase"/>
    <property type="match status" value="1"/>
</dbReference>
<evidence type="ECO:0000256" key="15">
    <source>
        <dbReference type="ARBA" id="ARBA00022964"/>
    </source>
</evidence>
<dbReference type="InterPro" id="IPR029068">
    <property type="entry name" value="Glyas_Bleomycin-R_OHBP_Dase"/>
</dbReference>
<dbReference type="AlphaFoldDB" id="A0A4P6XX52"/>
<keyword evidence="16" id="KW-0560">Oxidoreductase</keyword>
<evidence type="ECO:0000256" key="19">
    <source>
        <dbReference type="ARBA" id="ARBA00023136"/>
    </source>
</evidence>
<dbReference type="GO" id="GO:0006559">
    <property type="term" value="P:L-phenylalanine catabolic process"/>
    <property type="evidence" value="ECO:0007669"/>
    <property type="project" value="UniProtKB-UniPathway"/>
</dbReference>
<keyword evidence="25" id="KW-0670">Pyruvate</keyword>
<dbReference type="CDD" id="cd07250">
    <property type="entry name" value="HPPD_C_like"/>
    <property type="match status" value="1"/>
</dbReference>
<evidence type="ECO:0000256" key="22">
    <source>
        <dbReference type="ARBA" id="ARBA00033727"/>
    </source>
</evidence>
<evidence type="ECO:0000256" key="12">
    <source>
        <dbReference type="ARBA" id="ARBA00022737"/>
    </source>
</evidence>
<evidence type="ECO:0000313" key="26">
    <source>
        <dbReference type="Proteomes" id="UP000292447"/>
    </source>
</evidence>
<keyword evidence="17" id="KW-0408">Iron</keyword>
<dbReference type="UniPathway" id="UPA00139">
    <property type="reaction ID" value="UER00362"/>
</dbReference>
<evidence type="ECO:0000259" key="24">
    <source>
        <dbReference type="PROSITE" id="PS51819"/>
    </source>
</evidence>
<evidence type="ECO:0000256" key="13">
    <source>
        <dbReference type="ARBA" id="ARBA00022824"/>
    </source>
</evidence>
<dbReference type="GO" id="GO:0046872">
    <property type="term" value="F:metal ion binding"/>
    <property type="evidence" value="ECO:0007669"/>
    <property type="project" value="UniProtKB-KW"/>
</dbReference>
<evidence type="ECO:0000256" key="23">
    <source>
        <dbReference type="ARBA" id="ARBA00048047"/>
    </source>
</evidence>
<evidence type="ECO:0000256" key="21">
    <source>
        <dbReference type="ARBA" id="ARBA00029786"/>
    </source>
</evidence>
<sequence length="477" mass="53249">MSLLEPGLAKPIPQGEMPPDLITDFYLIRFASSNARQMARHLELAFDFREVAYRGLETGALSIASHVLQCNDIMMEFMNPLECPIPASTCVSPPASPVMAAAEDLLHGHPNRTSMAELCLRLLKVRKQISQYVIGGQSKAATRQKLLDHAAANSLAEFINLHGVGVCDILFKVTDANALYEYAIANGALPVTQPMVHSDQNGSVVLATIALPTADLHHTFVQILDYTGKYLPGYGGPSTRAISSIFCGIKLQAIDHCVLNFSWNQMMPNAEFYALALGFRKFWSVDDRDVSTGNTGLRLMVMTNTNGNVKIPINEPAKVKLKGQIEEFYEFYGGPGVQHVALRSTDILSDVTFLRSRGLEFNTISDEYYRNLKKRLDMHKITLFESLSALRENHILVDFDPDSKVERTDGTFSCFYILQIFSKPLHDRPTFFYEFIQRHNHDGFGKGTFKGLFESIEREQELRGTLGTADHELATSN</sequence>
<keyword evidence="18" id="KW-0333">Golgi apparatus</keyword>
<keyword evidence="12" id="KW-0677">Repeat</keyword>
<comment type="cofactor">
    <cofactor evidence="1">
        <name>Fe cation</name>
        <dbReference type="ChEBI" id="CHEBI:24875"/>
    </cofactor>
</comment>
<evidence type="ECO:0000256" key="6">
    <source>
        <dbReference type="ARBA" id="ARBA00005877"/>
    </source>
</evidence>
<proteinExistence type="inferred from homology"/>
<dbReference type="EC" id="1.13.11.27" evidence="8"/>
<name>A0A4P6XX52_9ASCO</name>
<dbReference type="NCBIfam" id="TIGR01263">
    <property type="entry name" value="4HPPD"/>
    <property type="match status" value="1"/>
</dbReference>
<evidence type="ECO:0000256" key="1">
    <source>
        <dbReference type="ARBA" id="ARBA00001962"/>
    </source>
</evidence>
<evidence type="ECO:0000256" key="3">
    <source>
        <dbReference type="ARBA" id="ARBA00004406"/>
    </source>
</evidence>
<comment type="subunit">
    <text evidence="7">Homodimer.</text>
</comment>
<comment type="similarity">
    <text evidence="6">Belongs to the 4HPPD family.</text>
</comment>
<dbReference type="PANTHER" id="PTHR11959">
    <property type="entry name" value="4-HYDROXYPHENYLPYRUVATE DIOXYGENASE"/>
    <property type="match status" value="1"/>
</dbReference>
<keyword evidence="15 25" id="KW-0223">Dioxygenase</keyword>
<dbReference type="SUPFAM" id="SSF54593">
    <property type="entry name" value="Glyoxalase/Bleomycin resistance protein/Dihydroxybiphenyl dioxygenase"/>
    <property type="match status" value="2"/>
</dbReference>
<comment type="pathway">
    <text evidence="5">Amino-acid degradation; L-phenylalanine degradation; acetoacetate and fumarate from L-phenylalanine: step 3/6.</text>
</comment>
<dbReference type="InterPro" id="IPR041735">
    <property type="entry name" value="4OHPhenylPyrv_dOase_C"/>
</dbReference>
<keyword evidence="26" id="KW-1185">Reference proteome</keyword>
<dbReference type="InterPro" id="IPR004360">
    <property type="entry name" value="Glyas_Fos-R_dOase_dom"/>
</dbReference>
<keyword evidence="10" id="KW-0963">Cytoplasm</keyword>
<evidence type="ECO:0000256" key="16">
    <source>
        <dbReference type="ARBA" id="ARBA00023002"/>
    </source>
</evidence>
<evidence type="ECO:0000256" key="18">
    <source>
        <dbReference type="ARBA" id="ARBA00023034"/>
    </source>
</evidence>
<dbReference type="GO" id="GO:0003868">
    <property type="term" value="F:4-hydroxyphenylpyruvate dioxygenase activity"/>
    <property type="evidence" value="ECO:0007669"/>
    <property type="project" value="UniProtKB-EC"/>
</dbReference>
<dbReference type="InterPro" id="IPR037523">
    <property type="entry name" value="VOC_core"/>
</dbReference>
<comment type="function">
    <text evidence="22">Catalyzes the conversion of 4-hydroxyphenylpyruvic acid to homogentisic acid, one of the steps in tyrosine catabolism.</text>
</comment>
<keyword evidence="14" id="KW-0828">Tyrosine catabolism</keyword>
<dbReference type="GO" id="GO:0042802">
    <property type="term" value="F:identical protein binding"/>
    <property type="evidence" value="ECO:0007669"/>
    <property type="project" value="UniProtKB-ARBA"/>
</dbReference>
<dbReference type="GO" id="GO:0006572">
    <property type="term" value="P:L-tyrosine catabolic process"/>
    <property type="evidence" value="ECO:0007669"/>
    <property type="project" value="UniProtKB-KW"/>
</dbReference>
<evidence type="ECO:0000256" key="14">
    <source>
        <dbReference type="ARBA" id="ARBA00022878"/>
    </source>
</evidence>